<evidence type="ECO:0000313" key="2">
    <source>
        <dbReference type="EMBL" id="QVJ02628.1"/>
    </source>
</evidence>
<dbReference type="EMBL" id="CP074402">
    <property type="protein sequence ID" value="QVJ02628.1"/>
    <property type="molecule type" value="Genomic_DNA"/>
</dbReference>
<gene>
    <name evidence="2" type="ORF">KGD82_09790</name>
</gene>
<evidence type="ECO:0000256" key="1">
    <source>
        <dbReference type="SAM" id="MobiDB-lite"/>
    </source>
</evidence>
<keyword evidence="3" id="KW-1185">Reference proteome</keyword>
<accession>A0A975QLL1</accession>
<dbReference type="AlphaFoldDB" id="A0A975QLL1"/>
<protein>
    <submittedName>
        <fullName evidence="2">Uncharacterized protein</fullName>
    </submittedName>
</protein>
<evidence type="ECO:0000313" key="3">
    <source>
        <dbReference type="Proteomes" id="UP000682416"/>
    </source>
</evidence>
<feature type="region of interest" description="Disordered" evidence="1">
    <location>
        <begin position="1"/>
        <end position="45"/>
    </location>
</feature>
<name>A0A975QLL1_9ACTN</name>
<sequence>MRSAPPHQGRRGLSDERPEIASPALGDGRARRGAPVHGSGVPRVRQRALRRVRNGAWRQDERYVEILTVFDEAAYDTGVFSRALRVLRPVIEDVAARGRGAVTFAVNVTDVASAERLQGHRVEEVVAAPRATT</sequence>
<organism evidence="2 3">
    <name type="scientific">Nocardiopsis eucommiae</name>
    <dbReference type="NCBI Taxonomy" id="2831970"/>
    <lineage>
        <taxon>Bacteria</taxon>
        <taxon>Bacillati</taxon>
        <taxon>Actinomycetota</taxon>
        <taxon>Actinomycetes</taxon>
        <taxon>Streptosporangiales</taxon>
        <taxon>Nocardiopsidaceae</taxon>
        <taxon>Nocardiopsis</taxon>
    </lineage>
</organism>
<reference evidence="2" key="1">
    <citation type="submission" date="2021-05" db="EMBL/GenBank/DDBJ databases">
        <authorList>
            <person name="Kaiqin L."/>
            <person name="Jian G."/>
        </authorList>
    </citation>
    <scope>NUCLEOTIDE SEQUENCE</scope>
    <source>
        <strain evidence="2">HDS5</strain>
    </source>
</reference>
<dbReference type="Proteomes" id="UP000682416">
    <property type="component" value="Chromosome"/>
</dbReference>
<proteinExistence type="predicted"/>
<dbReference type="KEGG" id="nec:KGD82_09790"/>